<dbReference type="EMBL" id="JANYMP010000038">
    <property type="protein sequence ID" value="MCS7483906.1"/>
    <property type="molecule type" value="Genomic_DNA"/>
</dbReference>
<accession>A0A9X2VW32</accession>
<dbReference type="Pfam" id="PF00440">
    <property type="entry name" value="TetR_N"/>
    <property type="match status" value="1"/>
</dbReference>
<dbReference type="PANTHER" id="PTHR30055:SF151">
    <property type="entry name" value="TRANSCRIPTIONAL REGULATORY PROTEIN"/>
    <property type="match status" value="1"/>
</dbReference>
<evidence type="ECO:0000313" key="9">
    <source>
        <dbReference type="Proteomes" id="UP001141259"/>
    </source>
</evidence>
<dbReference type="PROSITE" id="PS50977">
    <property type="entry name" value="HTH_TETR_2"/>
    <property type="match status" value="1"/>
</dbReference>
<evidence type="ECO:0000259" key="7">
    <source>
        <dbReference type="PROSITE" id="PS50977"/>
    </source>
</evidence>
<protein>
    <submittedName>
        <fullName evidence="8">TetR/AcrR family transcriptional regulator C-terminal domain-containing protein</fullName>
    </submittedName>
</protein>
<dbReference type="Gene3D" id="1.10.357.10">
    <property type="entry name" value="Tetracycline Repressor, domain 2"/>
    <property type="match status" value="1"/>
</dbReference>
<keyword evidence="3 5" id="KW-0238">DNA-binding</keyword>
<feature type="DNA-binding region" description="H-T-H motif" evidence="5">
    <location>
        <begin position="110"/>
        <end position="129"/>
    </location>
</feature>
<dbReference type="SUPFAM" id="SSF46689">
    <property type="entry name" value="Homeodomain-like"/>
    <property type="match status" value="1"/>
</dbReference>
<evidence type="ECO:0000313" key="8">
    <source>
        <dbReference type="EMBL" id="MCS7483906.1"/>
    </source>
</evidence>
<keyword evidence="9" id="KW-1185">Reference proteome</keyword>
<sequence length="301" mass="32900">MAEDPPYLRIAAELKRRIQEGELPPGSRVPSVRGIAAEWGVAMATATKVVAALSDEGLVRAVPRVGTVVATPAPSRRSVPRRDSAARLTRARVVDAAIDIADEQGFDGLSMRSVAADLGVPTMSLYKHVRGRDELAMLMADTVFAQHRLPAVPPPTWRAQLELVARMQWAAYRAHPWLPKLLSLTRPQPMPNLLHHAEWVMRALEGHGQSPTVVFHAHITLFGYVRGTALSIEPEAQAEADTGLSADQWVDENGDLFGPAIDSGTFPAFARVVGTPFDFDLDDVFEFGLQRLLDGYAALFR</sequence>
<evidence type="ECO:0000256" key="1">
    <source>
        <dbReference type="ARBA" id="ARBA00022491"/>
    </source>
</evidence>
<feature type="domain" description="HTH tetR-type" evidence="7">
    <location>
        <begin position="87"/>
        <end position="147"/>
    </location>
</feature>
<keyword evidence="4" id="KW-0804">Transcription</keyword>
<dbReference type="Proteomes" id="UP001141259">
    <property type="component" value="Unassembled WGS sequence"/>
</dbReference>
<reference evidence="8" key="1">
    <citation type="submission" date="2022-08" db="EMBL/GenBank/DDBJ databases">
        <authorList>
            <person name="Tistechok S."/>
            <person name="Samborskyy M."/>
            <person name="Roman I."/>
        </authorList>
    </citation>
    <scope>NUCLEOTIDE SEQUENCE</scope>
    <source>
        <strain evidence="8">DSM 103496</strain>
    </source>
</reference>
<dbReference type="Gene3D" id="1.10.10.60">
    <property type="entry name" value="Homeodomain-like"/>
    <property type="match status" value="1"/>
</dbReference>
<evidence type="ECO:0000259" key="6">
    <source>
        <dbReference type="PROSITE" id="PS50949"/>
    </source>
</evidence>
<dbReference type="GO" id="GO:0003700">
    <property type="term" value="F:DNA-binding transcription factor activity"/>
    <property type="evidence" value="ECO:0007669"/>
    <property type="project" value="InterPro"/>
</dbReference>
<keyword evidence="1" id="KW-0678">Repressor</keyword>
<dbReference type="InterPro" id="IPR050109">
    <property type="entry name" value="HTH-type_TetR-like_transc_reg"/>
</dbReference>
<keyword evidence="2" id="KW-0805">Transcription regulation</keyword>
<dbReference type="AlphaFoldDB" id="A0A9X2VW32"/>
<evidence type="ECO:0000256" key="3">
    <source>
        <dbReference type="ARBA" id="ARBA00023125"/>
    </source>
</evidence>
<dbReference type="SUPFAM" id="SSF48498">
    <property type="entry name" value="Tetracyclin repressor-like, C-terminal domain"/>
    <property type="match status" value="1"/>
</dbReference>
<dbReference type="SMART" id="SM00345">
    <property type="entry name" value="HTH_GNTR"/>
    <property type="match status" value="1"/>
</dbReference>
<dbReference type="SUPFAM" id="SSF46785">
    <property type="entry name" value="Winged helix' DNA-binding domain"/>
    <property type="match status" value="1"/>
</dbReference>
<dbReference type="Pfam" id="PF02909">
    <property type="entry name" value="TetR_C_1"/>
    <property type="match status" value="1"/>
</dbReference>
<dbReference type="InterPro" id="IPR000524">
    <property type="entry name" value="Tscrpt_reg_HTH_GntR"/>
</dbReference>
<evidence type="ECO:0000256" key="4">
    <source>
        <dbReference type="ARBA" id="ARBA00023163"/>
    </source>
</evidence>
<dbReference type="PROSITE" id="PS50949">
    <property type="entry name" value="HTH_GNTR"/>
    <property type="match status" value="1"/>
</dbReference>
<dbReference type="PANTHER" id="PTHR30055">
    <property type="entry name" value="HTH-TYPE TRANSCRIPTIONAL REGULATOR RUTR"/>
    <property type="match status" value="1"/>
</dbReference>
<dbReference type="Gene3D" id="1.10.10.10">
    <property type="entry name" value="Winged helix-like DNA-binding domain superfamily/Winged helix DNA-binding domain"/>
    <property type="match status" value="1"/>
</dbReference>
<dbReference type="InterPro" id="IPR009057">
    <property type="entry name" value="Homeodomain-like_sf"/>
</dbReference>
<dbReference type="PRINTS" id="PR00400">
    <property type="entry name" value="TETREPRESSOR"/>
</dbReference>
<dbReference type="InterPro" id="IPR001647">
    <property type="entry name" value="HTH_TetR"/>
</dbReference>
<proteinExistence type="predicted"/>
<dbReference type="InterPro" id="IPR036271">
    <property type="entry name" value="Tet_transcr_reg_TetR-rel_C_sf"/>
</dbReference>
<gene>
    <name evidence="8" type="ORF">NZH93_44335</name>
</gene>
<dbReference type="GO" id="GO:0045892">
    <property type="term" value="P:negative regulation of DNA-templated transcription"/>
    <property type="evidence" value="ECO:0007669"/>
    <property type="project" value="InterPro"/>
</dbReference>
<dbReference type="InterPro" id="IPR004111">
    <property type="entry name" value="Repressor_TetR_C"/>
</dbReference>
<comment type="caution">
    <text evidence="8">The sequence shown here is derived from an EMBL/GenBank/DDBJ whole genome shotgun (WGS) entry which is preliminary data.</text>
</comment>
<organism evidence="8 9">
    <name type="scientific">Umezawaea endophytica</name>
    <dbReference type="NCBI Taxonomy" id="1654476"/>
    <lineage>
        <taxon>Bacteria</taxon>
        <taxon>Bacillati</taxon>
        <taxon>Actinomycetota</taxon>
        <taxon>Actinomycetes</taxon>
        <taxon>Pseudonocardiales</taxon>
        <taxon>Pseudonocardiaceae</taxon>
        <taxon>Umezawaea</taxon>
    </lineage>
</organism>
<dbReference type="CDD" id="cd07377">
    <property type="entry name" value="WHTH_GntR"/>
    <property type="match status" value="1"/>
</dbReference>
<dbReference type="Pfam" id="PF00392">
    <property type="entry name" value="GntR"/>
    <property type="match status" value="1"/>
</dbReference>
<feature type="domain" description="HTH gntR-type" evidence="6">
    <location>
        <begin position="4"/>
        <end position="72"/>
    </location>
</feature>
<evidence type="ECO:0000256" key="5">
    <source>
        <dbReference type="PROSITE-ProRule" id="PRU00335"/>
    </source>
</evidence>
<dbReference type="RefSeq" id="WP_259629355.1">
    <property type="nucleotide sequence ID" value="NZ_JANYMP010000038.1"/>
</dbReference>
<evidence type="ECO:0000256" key="2">
    <source>
        <dbReference type="ARBA" id="ARBA00023015"/>
    </source>
</evidence>
<dbReference type="InterPro" id="IPR036390">
    <property type="entry name" value="WH_DNA-bd_sf"/>
</dbReference>
<dbReference type="InterPro" id="IPR003012">
    <property type="entry name" value="Tet_transcr_reg_TetR"/>
</dbReference>
<dbReference type="GO" id="GO:0000976">
    <property type="term" value="F:transcription cis-regulatory region binding"/>
    <property type="evidence" value="ECO:0007669"/>
    <property type="project" value="TreeGrafter"/>
</dbReference>
<dbReference type="GO" id="GO:0046677">
    <property type="term" value="P:response to antibiotic"/>
    <property type="evidence" value="ECO:0007669"/>
    <property type="project" value="InterPro"/>
</dbReference>
<dbReference type="InterPro" id="IPR036388">
    <property type="entry name" value="WH-like_DNA-bd_sf"/>
</dbReference>
<name>A0A9X2VW32_9PSEU</name>